<gene>
    <name evidence="2" type="ORF">NW762_013079</name>
</gene>
<accession>A0A9W8V894</accession>
<dbReference type="InterPro" id="IPR050276">
    <property type="entry name" value="MshD_Acetyltransferase"/>
</dbReference>
<dbReference type="Pfam" id="PF13508">
    <property type="entry name" value="Acetyltransf_7"/>
    <property type="match status" value="1"/>
</dbReference>
<protein>
    <recommendedName>
        <fullName evidence="1">N-acetyltransferase domain-containing protein</fullName>
    </recommendedName>
</protein>
<evidence type="ECO:0000313" key="2">
    <source>
        <dbReference type="EMBL" id="KAJ4247868.1"/>
    </source>
</evidence>
<dbReference type="PROSITE" id="PS51186">
    <property type="entry name" value="GNAT"/>
    <property type="match status" value="1"/>
</dbReference>
<feature type="domain" description="N-acetyltransferase" evidence="1">
    <location>
        <begin position="5"/>
        <end position="178"/>
    </location>
</feature>
<dbReference type="AlphaFoldDB" id="A0A9W8V894"/>
<reference evidence="2" key="1">
    <citation type="submission" date="2022-09" db="EMBL/GenBank/DDBJ databases">
        <title>Fusarium specimens isolated from Avocado Roots.</title>
        <authorList>
            <person name="Stajich J."/>
            <person name="Roper C."/>
            <person name="Heimlech-Rivalta G."/>
        </authorList>
    </citation>
    <scope>NUCLEOTIDE SEQUENCE</scope>
    <source>
        <strain evidence="2">CF00136</strain>
    </source>
</reference>
<dbReference type="GO" id="GO:0016747">
    <property type="term" value="F:acyltransferase activity, transferring groups other than amino-acyl groups"/>
    <property type="evidence" value="ECO:0007669"/>
    <property type="project" value="InterPro"/>
</dbReference>
<dbReference type="SUPFAM" id="SSF55729">
    <property type="entry name" value="Acyl-CoA N-acyltransferases (Nat)"/>
    <property type="match status" value="1"/>
</dbReference>
<keyword evidence="3" id="KW-1185">Reference proteome</keyword>
<evidence type="ECO:0000313" key="3">
    <source>
        <dbReference type="Proteomes" id="UP001152049"/>
    </source>
</evidence>
<dbReference type="PANTHER" id="PTHR43617:SF9">
    <property type="entry name" value="GNAT FAMILY ACETYLTRANSFERASE"/>
    <property type="match status" value="1"/>
</dbReference>
<dbReference type="Gene3D" id="3.40.630.30">
    <property type="match status" value="1"/>
</dbReference>
<proteinExistence type="predicted"/>
<comment type="caution">
    <text evidence="2">The sequence shown here is derived from an EMBL/GenBank/DDBJ whole genome shotgun (WGS) entry which is preliminary data.</text>
</comment>
<organism evidence="2 3">
    <name type="scientific">Fusarium torreyae</name>
    <dbReference type="NCBI Taxonomy" id="1237075"/>
    <lineage>
        <taxon>Eukaryota</taxon>
        <taxon>Fungi</taxon>
        <taxon>Dikarya</taxon>
        <taxon>Ascomycota</taxon>
        <taxon>Pezizomycotina</taxon>
        <taxon>Sordariomycetes</taxon>
        <taxon>Hypocreomycetidae</taxon>
        <taxon>Hypocreales</taxon>
        <taxon>Nectriaceae</taxon>
        <taxon>Fusarium</taxon>
    </lineage>
</organism>
<dbReference type="InterPro" id="IPR000182">
    <property type="entry name" value="GNAT_dom"/>
</dbReference>
<dbReference type="InterPro" id="IPR016181">
    <property type="entry name" value="Acyl_CoA_acyltransferase"/>
</dbReference>
<evidence type="ECO:0000259" key="1">
    <source>
        <dbReference type="PROSITE" id="PS51186"/>
    </source>
</evidence>
<sequence length="178" mass="19636">MSSNFHFRTATADDAPRLQELIQSAFRALDKNNTWVGSPELAASFSIELDVVLDRITSPDGEILIASDTKDGPAVGCVAVFKRSPGYGRLALLAVDPNMHRGGLGRQILAYGEEYLAREMGVTKFGLNALITREELIKWYERQGYVKTGETSTIPLEKTRGQDIPDELVFVEMDKDAA</sequence>
<dbReference type="EMBL" id="JAOQAZ010000038">
    <property type="protein sequence ID" value="KAJ4247868.1"/>
    <property type="molecule type" value="Genomic_DNA"/>
</dbReference>
<name>A0A9W8V894_9HYPO</name>
<dbReference type="Proteomes" id="UP001152049">
    <property type="component" value="Unassembled WGS sequence"/>
</dbReference>
<dbReference type="CDD" id="cd04301">
    <property type="entry name" value="NAT_SF"/>
    <property type="match status" value="1"/>
</dbReference>
<dbReference type="PANTHER" id="PTHR43617">
    <property type="entry name" value="L-AMINO ACID N-ACETYLTRANSFERASE"/>
    <property type="match status" value="1"/>
</dbReference>
<dbReference type="OrthoDB" id="5689at2759"/>